<evidence type="ECO:0000256" key="7">
    <source>
        <dbReference type="RuleBase" id="RU365072"/>
    </source>
</evidence>
<dbReference type="VEuPathDB" id="FungiDB:SDRG_00410"/>
<dbReference type="EMBL" id="JH767132">
    <property type="protein sequence ID" value="EQC42682.1"/>
    <property type="molecule type" value="Genomic_DNA"/>
</dbReference>
<dbReference type="GeneID" id="19941137"/>
<keyword evidence="4 7" id="KW-0811">Translocation</keyword>
<gene>
    <name evidence="8" type="ORF">SDRG_00410</name>
</gene>
<keyword evidence="7" id="KW-0472">Membrane</keyword>
<dbReference type="GO" id="GO:0031080">
    <property type="term" value="C:nuclear pore outer ring"/>
    <property type="evidence" value="ECO:0007669"/>
    <property type="project" value="TreeGrafter"/>
</dbReference>
<keyword evidence="5 7" id="KW-0906">Nuclear pore complex</keyword>
<dbReference type="GO" id="GO:0031965">
    <property type="term" value="C:nuclear membrane"/>
    <property type="evidence" value="ECO:0007669"/>
    <property type="project" value="UniProtKB-SubCell"/>
</dbReference>
<dbReference type="eggNOG" id="KOG1964">
    <property type="taxonomic scope" value="Eukaryota"/>
</dbReference>
<keyword evidence="3" id="KW-0653">Protein transport</keyword>
<name>T0SID6_SAPDV</name>
<comment type="subcellular location">
    <subcellularLocation>
        <location evidence="7">Nucleus</location>
        <location evidence="7">Nuclear pore complex</location>
    </subcellularLocation>
    <subcellularLocation>
        <location evidence="7">Nucleus membrane</location>
    </subcellularLocation>
</comment>
<evidence type="ECO:0000313" key="9">
    <source>
        <dbReference type="Proteomes" id="UP000030762"/>
    </source>
</evidence>
<dbReference type="GO" id="GO:0000973">
    <property type="term" value="P:post-transcriptional tethering of RNA polymerase II gene DNA at nuclear periphery"/>
    <property type="evidence" value="ECO:0007669"/>
    <property type="project" value="TreeGrafter"/>
</dbReference>
<accession>T0SID6</accession>
<evidence type="ECO:0000256" key="3">
    <source>
        <dbReference type="ARBA" id="ARBA00022927"/>
    </source>
</evidence>
<keyword evidence="1 7" id="KW-0813">Transport</keyword>
<keyword evidence="6 7" id="KW-0539">Nucleus</keyword>
<dbReference type="Pfam" id="PF04121">
    <property type="entry name" value="Nup84_Nup100"/>
    <property type="match status" value="1"/>
</dbReference>
<evidence type="ECO:0000256" key="5">
    <source>
        <dbReference type="ARBA" id="ARBA00023132"/>
    </source>
</evidence>
<proteinExistence type="inferred from homology"/>
<dbReference type="GO" id="GO:0017056">
    <property type="term" value="F:structural constituent of nuclear pore"/>
    <property type="evidence" value="ECO:0007669"/>
    <property type="project" value="UniProtKB-UniRule"/>
</dbReference>
<comment type="subunit">
    <text evidence="7">Part of the nuclear pore complex (NPC).</text>
</comment>
<comment type="function">
    <text evidence="7">Functions as a component of the nuclear pore complex (NPC).</text>
</comment>
<dbReference type="RefSeq" id="XP_008604105.1">
    <property type="nucleotide sequence ID" value="XM_008605883.1"/>
</dbReference>
<evidence type="ECO:0000256" key="1">
    <source>
        <dbReference type="ARBA" id="ARBA00022448"/>
    </source>
</evidence>
<reference evidence="8 9" key="1">
    <citation type="submission" date="2012-04" db="EMBL/GenBank/DDBJ databases">
        <title>The Genome Sequence of Saprolegnia declina VS20.</title>
        <authorList>
            <consortium name="The Broad Institute Genome Sequencing Platform"/>
            <person name="Russ C."/>
            <person name="Nusbaum C."/>
            <person name="Tyler B."/>
            <person name="van West P."/>
            <person name="Dieguez-Uribeondo J."/>
            <person name="de Bruijn I."/>
            <person name="Tripathy S."/>
            <person name="Jiang R."/>
            <person name="Young S.K."/>
            <person name="Zeng Q."/>
            <person name="Gargeya S."/>
            <person name="Fitzgerald M."/>
            <person name="Haas B."/>
            <person name="Abouelleil A."/>
            <person name="Alvarado L."/>
            <person name="Arachchi H.M."/>
            <person name="Berlin A."/>
            <person name="Chapman S.B."/>
            <person name="Goldberg J."/>
            <person name="Griggs A."/>
            <person name="Gujja S."/>
            <person name="Hansen M."/>
            <person name="Howarth C."/>
            <person name="Imamovic A."/>
            <person name="Larimer J."/>
            <person name="McCowen C."/>
            <person name="Montmayeur A."/>
            <person name="Murphy C."/>
            <person name="Neiman D."/>
            <person name="Pearson M."/>
            <person name="Priest M."/>
            <person name="Roberts A."/>
            <person name="Saif S."/>
            <person name="Shea T."/>
            <person name="Sisk P."/>
            <person name="Sykes S."/>
            <person name="Wortman J."/>
            <person name="Nusbaum C."/>
            <person name="Birren B."/>
        </authorList>
    </citation>
    <scope>NUCLEOTIDE SEQUENCE [LARGE SCALE GENOMIC DNA]</scope>
    <source>
        <strain evidence="8 9">VS20</strain>
    </source>
</reference>
<dbReference type="Gene3D" id="1.10.3450.20">
    <property type="match status" value="1"/>
</dbReference>
<keyword evidence="2" id="KW-0509">mRNA transport</keyword>
<evidence type="ECO:0000256" key="4">
    <source>
        <dbReference type="ARBA" id="ARBA00023010"/>
    </source>
</evidence>
<evidence type="ECO:0000256" key="6">
    <source>
        <dbReference type="ARBA" id="ARBA00023242"/>
    </source>
</evidence>
<organism evidence="8 9">
    <name type="scientific">Saprolegnia diclina (strain VS20)</name>
    <dbReference type="NCBI Taxonomy" id="1156394"/>
    <lineage>
        <taxon>Eukaryota</taxon>
        <taxon>Sar</taxon>
        <taxon>Stramenopiles</taxon>
        <taxon>Oomycota</taxon>
        <taxon>Saprolegniomycetes</taxon>
        <taxon>Saprolegniales</taxon>
        <taxon>Saprolegniaceae</taxon>
        <taxon>Saprolegnia</taxon>
    </lineage>
</organism>
<sequence>MAQRTSDLILAAESSLAFLAQLQEEEERHEASTVEDVDMTSYEPVATRPEASRAAKAAALLDELEAASVEKSVKKGMAHVKVQFPDRSVEYVDVDAATTTIGHVLYLAWAKRQSTPKPSDAPRFVGLFQGQEVPSDWVLLDCGLALEGTLHLQLASSSRSPKANMRSHDHATISSISNAYTTQSNDNDNTYSNPTMHRATWMEHSVRPEEEAFATALDQLYTKLEMVEDPNQLCQQVLSQYVEILQNEIEARVKAGVPSSSSSTPAPFSLQHGFSFQNKQPDPSVLLNELKNERNTWRLLYELRELSILKNDDLCVLQTSSQLPLTASSTELDAIAALENRNKLYALQKTVLKWLEAVAAENVEATTEKRHMHARTLKQLQRQRRSSVVCAMDPDGPLREGDSYVDDDDAEDELDLLTSVWRLLRAGKPREAADLCIQLGQPWRAASLAGGEVNGACEGDDGVTRWGNPYRMLWKQMCWQLSDANATASMAKTTSLQARELERIVYAALSGNANVLLSSPTCACWEDHVWALTKAAVGHIEDDAISHLLELKAQSTSLALELNTDHMRLYRSFLTSTKAIGGRYISSMDALFADVSGSANAVVREQAMHPHRRIQAKLVASRVDVIVRDILAGLVDTDAEPFSWDLGLNVPSTHRASPQLLRFGAHFVLFLQTTGEVFDVNAGHKVLKAYLRHLVQHKHFKLVALYASSLPEDARGAVYAQCVTMVPSHACLASIAPFCPPPLFAHVAKTAAEARMTMPNASDAMRIGALEILCYDESHRAEAVVQANLLARRFVLEDKHSSLKPLLAALPVDTLALLDQVDFGDRADELRRTVREHLAWKAYVEATEAYDAWRSLVGARCAVHCFSEEEAEVKTLLFRASVALAALTDVLHFEHGWLLHSAIDNADALRARCLPSLVFSAHRVQMETLAAIERLQFYPAAAIPTMTRPLARDALQLADVVADEHYSVYKAFSTTEMRHLLTLLQQSALAHLSP</sequence>
<dbReference type="Proteomes" id="UP000030762">
    <property type="component" value="Unassembled WGS sequence"/>
</dbReference>
<dbReference type="OMA" id="MAHIVLF"/>
<keyword evidence="9" id="KW-1185">Reference proteome</keyword>
<dbReference type="InterPro" id="IPR007252">
    <property type="entry name" value="Nup84/Nup107"/>
</dbReference>
<dbReference type="PANTHER" id="PTHR13003:SF2">
    <property type="entry name" value="NUCLEAR PORE COMPLEX PROTEIN NUP107"/>
    <property type="match status" value="1"/>
</dbReference>
<dbReference type="AlphaFoldDB" id="T0SID6"/>
<comment type="similarity">
    <text evidence="7">Belongs to the nucleoporin Nup84/Nup107 family.</text>
</comment>
<evidence type="ECO:0000256" key="2">
    <source>
        <dbReference type="ARBA" id="ARBA00022816"/>
    </source>
</evidence>
<dbReference type="GO" id="GO:0006406">
    <property type="term" value="P:mRNA export from nucleus"/>
    <property type="evidence" value="ECO:0007669"/>
    <property type="project" value="TreeGrafter"/>
</dbReference>
<dbReference type="Gene3D" id="1.20.190.50">
    <property type="match status" value="1"/>
</dbReference>
<protein>
    <recommendedName>
        <fullName evidence="7">Nuclear pore complex protein</fullName>
    </recommendedName>
</protein>
<evidence type="ECO:0000313" key="8">
    <source>
        <dbReference type="EMBL" id="EQC42682.1"/>
    </source>
</evidence>
<dbReference type="PANTHER" id="PTHR13003">
    <property type="entry name" value="NUP107-RELATED"/>
    <property type="match status" value="1"/>
</dbReference>
<dbReference type="InParanoid" id="T0SID6"/>
<dbReference type="GO" id="GO:0006606">
    <property type="term" value="P:protein import into nucleus"/>
    <property type="evidence" value="ECO:0007669"/>
    <property type="project" value="TreeGrafter"/>
</dbReference>
<dbReference type="OrthoDB" id="3098at2759"/>
<dbReference type="STRING" id="1156394.T0SID6"/>